<sequence length="71" mass="7600">MSTVLRAAASQRRAAAQSSAPKALAAPTADCGGADLWGQYLPGAYGDFLMVFLTVDQFGRWLMGVEFFGPW</sequence>
<organism evidence="1">
    <name type="scientific">Spodoptera frugiperda</name>
    <name type="common">Fall armyworm</name>
    <dbReference type="NCBI Taxonomy" id="7108"/>
    <lineage>
        <taxon>Eukaryota</taxon>
        <taxon>Metazoa</taxon>
        <taxon>Ecdysozoa</taxon>
        <taxon>Arthropoda</taxon>
        <taxon>Hexapoda</taxon>
        <taxon>Insecta</taxon>
        <taxon>Pterygota</taxon>
        <taxon>Neoptera</taxon>
        <taxon>Endopterygota</taxon>
        <taxon>Lepidoptera</taxon>
        <taxon>Glossata</taxon>
        <taxon>Ditrysia</taxon>
        <taxon>Noctuoidea</taxon>
        <taxon>Noctuidae</taxon>
        <taxon>Amphipyrinae</taxon>
        <taxon>Spodoptera</taxon>
    </lineage>
</organism>
<accession>A0A2H1VFG4</accession>
<proteinExistence type="predicted"/>
<reference evidence="1" key="1">
    <citation type="submission" date="2016-07" db="EMBL/GenBank/DDBJ databases">
        <authorList>
            <person name="Bretaudeau A."/>
        </authorList>
    </citation>
    <scope>NUCLEOTIDE SEQUENCE</scope>
    <source>
        <strain evidence="1">Rice</strain>
        <tissue evidence="1">Whole body</tissue>
    </source>
</reference>
<name>A0A2H1VFG4_SPOFR</name>
<evidence type="ECO:0000313" key="1">
    <source>
        <dbReference type="EMBL" id="SOQ39593.1"/>
    </source>
</evidence>
<protein>
    <submittedName>
        <fullName evidence="1">SFRICE_009126</fullName>
    </submittedName>
</protein>
<gene>
    <name evidence="1" type="ORF">SFRICE_009126</name>
</gene>
<dbReference type="AlphaFoldDB" id="A0A2H1VFG4"/>
<dbReference type="EMBL" id="ODYU01002296">
    <property type="protein sequence ID" value="SOQ39593.1"/>
    <property type="molecule type" value="Genomic_DNA"/>
</dbReference>